<feature type="transmembrane region" description="Helical" evidence="1">
    <location>
        <begin position="147"/>
        <end position="170"/>
    </location>
</feature>
<sequence length="189" mass="20969">MDAGYQKEAIIMKKWGLWSGLTVFAVLLCFVQWHYPLPTGAVTVQIAGIMVIIIALGMNLLQSYSTLVVVAVTMLLLNIHNWAIVVPILLSLLVVSMILRWQTPLTVHMSHTEAINFGLIAGLCQFVGMLAVVFVQALLITSKWDDFTMILGMGLPAALLNGLLDCLLIPPLTLWLRHYTEVVEKNNQE</sequence>
<accession>C7XUH2</accession>
<keyword evidence="1" id="KW-0472">Membrane</keyword>
<evidence type="ECO:0000313" key="3">
    <source>
        <dbReference type="Proteomes" id="UP000003987"/>
    </source>
</evidence>
<feature type="transmembrane region" description="Helical" evidence="1">
    <location>
        <begin position="15"/>
        <end position="35"/>
    </location>
</feature>
<organism evidence="2 3">
    <name type="scientific">Limosilactobacillus coleohominis 101-4-CHN</name>
    <dbReference type="NCBI Taxonomy" id="575594"/>
    <lineage>
        <taxon>Bacteria</taxon>
        <taxon>Bacillati</taxon>
        <taxon>Bacillota</taxon>
        <taxon>Bacilli</taxon>
        <taxon>Lactobacillales</taxon>
        <taxon>Lactobacillaceae</taxon>
        <taxon>Limosilactobacillus</taxon>
    </lineage>
</organism>
<dbReference type="Proteomes" id="UP000003987">
    <property type="component" value="Unassembled WGS sequence"/>
</dbReference>
<keyword evidence="1" id="KW-0812">Transmembrane</keyword>
<keyword evidence="3" id="KW-1185">Reference proteome</keyword>
<feature type="transmembrane region" description="Helical" evidence="1">
    <location>
        <begin position="68"/>
        <end position="99"/>
    </location>
</feature>
<feature type="transmembrane region" description="Helical" evidence="1">
    <location>
        <begin position="41"/>
        <end position="61"/>
    </location>
</feature>
<name>C7XUH2_9LACO</name>
<dbReference type="AlphaFoldDB" id="C7XUH2"/>
<evidence type="ECO:0000313" key="2">
    <source>
        <dbReference type="EMBL" id="EEU30933.1"/>
    </source>
</evidence>
<dbReference type="HOGENOM" id="CLU_1228645_0_0_9"/>
<dbReference type="eggNOG" id="ENOG5030AGA">
    <property type="taxonomic scope" value="Bacteria"/>
</dbReference>
<gene>
    <name evidence="2" type="ORF">HMPREF0501_00338</name>
</gene>
<dbReference type="EMBL" id="GG698802">
    <property type="protein sequence ID" value="EEU30933.1"/>
    <property type="molecule type" value="Genomic_DNA"/>
</dbReference>
<dbReference type="STRING" id="575594.HMPREF0501_00338"/>
<evidence type="ECO:0000256" key="1">
    <source>
        <dbReference type="SAM" id="Phobius"/>
    </source>
</evidence>
<keyword evidence="1" id="KW-1133">Transmembrane helix</keyword>
<protein>
    <submittedName>
        <fullName evidence="2">Uncharacterized protein</fullName>
    </submittedName>
</protein>
<proteinExistence type="predicted"/>
<reference evidence="2 3" key="1">
    <citation type="submission" date="2009-06" db="EMBL/GenBank/DDBJ databases">
        <title>The Genome Sequence of Lactobacillus coleohominis strain 101-4-CHN.</title>
        <authorList>
            <consortium name="The Broad Institute Genome Sequencing Platform"/>
            <person name="Ward D."/>
            <person name="Young S.K."/>
            <person name="Zeng Q."/>
            <person name="Koehrsen M."/>
            <person name="Alvarado L."/>
            <person name="Berlin A."/>
            <person name="Borenstein D."/>
            <person name="Chen Z."/>
            <person name="Engels R."/>
            <person name="Freedman E."/>
            <person name="Gellesch M."/>
            <person name="Goldberg J."/>
            <person name="Griggs A."/>
            <person name="Gujja S."/>
            <person name="Heiman D."/>
            <person name="Hepburn T."/>
            <person name="Howarth C."/>
            <person name="Jen D."/>
            <person name="Larson L."/>
            <person name="Lewis B."/>
            <person name="Mehta T."/>
            <person name="Park D."/>
            <person name="Pearson M."/>
            <person name="Roberts A."/>
            <person name="Saif S."/>
            <person name="Shea T."/>
            <person name="Shenoy N."/>
            <person name="Sisk P."/>
            <person name="Stolte C."/>
            <person name="Sykes S."/>
            <person name="Walk T."/>
            <person name="White J."/>
            <person name="Yandava C."/>
            <person name="Liu Y."/>
            <person name="Xu Q."/>
            <person name="Lander E."/>
            <person name="Nusbaum C."/>
            <person name="Galagan J."/>
            <person name="Birren B."/>
        </authorList>
    </citation>
    <scope>NUCLEOTIDE SEQUENCE [LARGE SCALE GENOMIC DNA]</scope>
    <source>
        <strain evidence="2 3">101-4-CHN</strain>
    </source>
</reference>
<feature type="transmembrane region" description="Helical" evidence="1">
    <location>
        <begin position="119"/>
        <end position="140"/>
    </location>
</feature>